<dbReference type="AlphaFoldDB" id="A0A645DQG2"/>
<proteinExistence type="predicted"/>
<dbReference type="EMBL" id="VSSQ01038535">
    <property type="protein sequence ID" value="MPM91489.1"/>
    <property type="molecule type" value="Genomic_DNA"/>
</dbReference>
<organism evidence="1">
    <name type="scientific">bioreactor metagenome</name>
    <dbReference type="NCBI Taxonomy" id="1076179"/>
    <lineage>
        <taxon>unclassified sequences</taxon>
        <taxon>metagenomes</taxon>
        <taxon>ecological metagenomes</taxon>
    </lineage>
</organism>
<reference evidence="1" key="1">
    <citation type="submission" date="2019-08" db="EMBL/GenBank/DDBJ databases">
        <authorList>
            <person name="Kucharzyk K."/>
            <person name="Murdoch R.W."/>
            <person name="Higgins S."/>
            <person name="Loffler F."/>
        </authorList>
    </citation>
    <scope>NUCLEOTIDE SEQUENCE</scope>
</reference>
<sequence length="78" mass="8568">MAEVNPERLCVIRSTEQIAVPERGARLGNFGCAGIDGNESWVIASEWMQGPGEPGPENLRRCREHGSDNSIFIAKLRS</sequence>
<gene>
    <name evidence="1" type="ORF">SDC9_138620</name>
</gene>
<comment type="caution">
    <text evidence="1">The sequence shown here is derived from an EMBL/GenBank/DDBJ whole genome shotgun (WGS) entry which is preliminary data.</text>
</comment>
<protein>
    <submittedName>
        <fullName evidence="1">Uncharacterized protein</fullName>
    </submittedName>
</protein>
<accession>A0A645DQG2</accession>
<evidence type="ECO:0000313" key="1">
    <source>
        <dbReference type="EMBL" id="MPM91489.1"/>
    </source>
</evidence>
<name>A0A645DQG2_9ZZZZ</name>